<dbReference type="STRING" id="195883.A0A482WUS4"/>
<accession>A0A482WUS4</accession>
<dbReference type="EMBL" id="QKKF02024659">
    <property type="protein sequence ID" value="RZF37347.1"/>
    <property type="molecule type" value="Genomic_DNA"/>
</dbReference>
<dbReference type="AlphaFoldDB" id="A0A482WUS4"/>
<evidence type="ECO:0000313" key="4">
    <source>
        <dbReference type="EMBL" id="RZF37347.1"/>
    </source>
</evidence>
<keyword evidence="5" id="KW-1185">Reference proteome</keyword>
<dbReference type="OrthoDB" id="19653at2759"/>
<sequence>MLFIILWIVVDFWVLIVAQNDIDEQSQLENQLRKVAAATKTPSGELIGGLHAIYEPSQNANITGIQYLKITIKSWVDVPYAYPAVGERRFKPPESGYKWEKPLNATNRMPQRCLQFNFISNQTEGTEEGCTMLSIYRHHGAVEHEHLVKPGQHIPHPVIVLLRPGTFMYDLPFDGMKMAAHLCCQHHVLVVVNYRLGPLGFLGTGKYSEVDGFNSIPANIGLMDQVAALKWVKENIEAFWGDTSQITFVGVAAGAASVHLQLMSRLASEGKMDFQRAVMIGGSALVPWALAKNVVNKTFSFGKHDMSCQFSNWSSVVDCMRTVPEDILIRAITARSSYWGYHNTPLSPLGPVVDGEFLMEHPYVMLRSGAVRTMPCLFSFSDAAGLLPAAYFFRKRELEENIKSDWLKVAPPLLDYEYRMDRRLYETFANRTRQFYLAPGPIPRNPSREEELDVSSNFALFTKMVTDRLYTSGIVEAARLQGLANSTETNVWLYRLSYEAEKGFSDQLFQSEKETPALGPAVGDDFMTFIANQYNLTRPEDRDLQIMLKRTFESFVYTGAPGYTSRSPLPKIDTYFKDEGPVSVKRRTSRVVTFTQMAFSDRVNVQNSNDIGSGKFWRRAPLLQPPVLAVDNYDIY</sequence>
<evidence type="ECO:0000313" key="5">
    <source>
        <dbReference type="Proteomes" id="UP000291343"/>
    </source>
</evidence>
<gene>
    <name evidence="4" type="ORF">LSTR_LSTR010442</name>
</gene>
<keyword evidence="2" id="KW-0732">Signal</keyword>
<feature type="chain" id="PRO_5019834749" description="Carboxylesterase type B domain-containing protein" evidence="2">
    <location>
        <begin position="19"/>
        <end position="636"/>
    </location>
</feature>
<feature type="domain" description="Carboxylesterase type B" evidence="3">
    <location>
        <begin position="65"/>
        <end position="572"/>
    </location>
</feature>
<name>A0A482WUS4_LAOST</name>
<dbReference type="SMR" id="A0A482WUS4"/>
<proteinExistence type="predicted"/>
<keyword evidence="1" id="KW-0325">Glycoprotein</keyword>
<evidence type="ECO:0000256" key="2">
    <source>
        <dbReference type="SAM" id="SignalP"/>
    </source>
</evidence>
<reference evidence="4 5" key="1">
    <citation type="journal article" date="2017" name="Gigascience">
        <title>Genome sequence of the small brown planthopper, Laodelphax striatellus.</title>
        <authorList>
            <person name="Zhu J."/>
            <person name="Jiang F."/>
            <person name="Wang X."/>
            <person name="Yang P."/>
            <person name="Bao Y."/>
            <person name="Zhao W."/>
            <person name="Wang W."/>
            <person name="Lu H."/>
            <person name="Wang Q."/>
            <person name="Cui N."/>
            <person name="Li J."/>
            <person name="Chen X."/>
            <person name="Luo L."/>
            <person name="Yu J."/>
            <person name="Kang L."/>
            <person name="Cui F."/>
        </authorList>
    </citation>
    <scope>NUCLEOTIDE SEQUENCE [LARGE SCALE GENOMIC DNA]</scope>
    <source>
        <strain evidence="4">Lst14</strain>
    </source>
</reference>
<dbReference type="Gene3D" id="3.40.50.1820">
    <property type="entry name" value="alpha/beta hydrolase"/>
    <property type="match status" value="1"/>
</dbReference>
<evidence type="ECO:0000259" key="3">
    <source>
        <dbReference type="Pfam" id="PF00135"/>
    </source>
</evidence>
<dbReference type="PANTHER" id="PTHR11559">
    <property type="entry name" value="CARBOXYLESTERASE"/>
    <property type="match status" value="1"/>
</dbReference>
<dbReference type="Pfam" id="PF00135">
    <property type="entry name" value="COesterase"/>
    <property type="match status" value="1"/>
</dbReference>
<feature type="signal peptide" evidence="2">
    <location>
        <begin position="1"/>
        <end position="18"/>
    </location>
</feature>
<organism evidence="4 5">
    <name type="scientific">Laodelphax striatellus</name>
    <name type="common">Small brown planthopper</name>
    <name type="synonym">Delphax striatella</name>
    <dbReference type="NCBI Taxonomy" id="195883"/>
    <lineage>
        <taxon>Eukaryota</taxon>
        <taxon>Metazoa</taxon>
        <taxon>Ecdysozoa</taxon>
        <taxon>Arthropoda</taxon>
        <taxon>Hexapoda</taxon>
        <taxon>Insecta</taxon>
        <taxon>Pterygota</taxon>
        <taxon>Neoptera</taxon>
        <taxon>Paraneoptera</taxon>
        <taxon>Hemiptera</taxon>
        <taxon>Auchenorrhyncha</taxon>
        <taxon>Fulgoroidea</taxon>
        <taxon>Delphacidae</taxon>
        <taxon>Criomorphinae</taxon>
        <taxon>Laodelphax</taxon>
    </lineage>
</organism>
<dbReference type="InterPro" id="IPR029058">
    <property type="entry name" value="AB_hydrolase_fold"/>
</dbReference>
<dbReference type="InterPro" id="IPR050309">
    <property type="entry name" value="Type-B_Carboxylest/Lipase"/>
</dbReference>
<comment type="caution">
    <text evidence="4">The sequence shown here is derived from an EMBL/GenBank/DDBJ whole genome shotgun (WGS) entry which is preliminary data.</text>
</comment>
<dbReference type="InterPro" id="IPR002018">
    <property type="entry name" value="CarbesteraseB"/>
</dbReference>
<dbReference type="Proteomes" id="UP000291343">
    <property type="component" value="Unassembled WGS sequence"/>
</dbReference>
<dbReference type="InParanoid" id="A0A482WUS4"/>
<protein>
    <recommendedName>
        <fullName evidence="3">Carboxylesterase type B domain-containing protein</fullName>
    </recommendedName>
</protein>
<dbReference type="SUPFAM" id="SSF53474">
    <property type="entry name" value="alpha/beta-Hydrolases"/>
    <property type="match status" value="1"/>
</dbReference>
<evidence type="ECO:0000256" key="1">
    <source>
        <dbReference type="ARBA" id="ARBA00023180"/>
    </source>
</evidence>